<reference evidence="2" key="1">
    <citation type="submission" date="2014-09" db="EMBL/GenBank/DDBJ databases">
        <authorList>
            <person name="Magalhaes I.L.F."/>
            <person name="Oliveira U."/>
            <person name="Santos F.R."/>
            <person name="Vidigal T.H.D.A."/>
            <person name="Brescovit A.D."/>
            <person name="Santos A.J."/>
        </authorList>
    </citation>
    <scope>NUCLEOTIDE SEQUENCE</scope>
    <source>
        <tissue evidence="2">Shoot tissue taken approximately 20 cm above the soil surface</tissue>
    </source>
</reference>
<feature type="region of interest" description="Disordered" evidence="1">
    <location>
        <begin position="75"/>
        <end position="102"/>
    </location>
</feature>
<evidence type="ECO:0000313" key="2">
    <source>
        <dbReference type="EMBL" id="JAD19519.1"/>
    </source>
</evidence>
<evidence type="ECO:0000256" key="1">
    <source>
        <dbReference type="SAM" id="MobiDB-lite"/>
    </source>
</evidence>
<feature type="region of interest" description="Disordered" evidence="1">
    <location>
        <begin position="12"/>
        <end position="49"/>
    </location>
</feature>
<organism evidence="2">
    <name type="scientific">Arundo donax</name>
    <name type="common">Giant reed</name>
    <name type="synonym">Donax arundinaceus</name>
    <dbReference type="NCBI Taxonomy" id="35708"/>
    <lineage>
        <taxon>Eukaryota</taxon>
        <taxon>Viridiplantae</taxon>
        <taxon>Streptophyta</taxon>
        <taxon>Embryophyta</taxon>
        <taxon>Tracheophyta</taxon>
        <taxon>Spermatophyta</taxon>
        <taxon>Magnoliopsida</taxon>
        <taxon>Liliopsida</taxon>
        <taxon>Poales</taxon>
        <taxon>Poaceae</taxon>
        <taxon>PACMAD clade</taxon>
        <taxon>Arundinoideae</taxon>
        <taxon>Arundineae</taxon>
        <taxon>Arundo</taxon>
    </lineage>
</organism>
<proteinExistence type="predicted"/>
<dbReference type="EMBL" id="GBRH01278376">
    <property type="protein sequence ID" value="JAD19519.1"/>
    <property type="molecule type" value="Transcribed_RNA"/>
</dbReference>
<name>A0A0A8XZT8_ARUDO</name>
<accession>A0A0A8XZT8</accession>
<reference evidence="2" key="2">
    <citation type="journal article" date="2015" name="Data Brief">
        <title>Shoot transcriptome of the giant reed, Arundo donax.</title>
        <authorList>
            <person name="Barrero R.A."/>
            <person name="Guerrero F.D."/>
            <person name="Moolhuijzen P."/>
            <person name="Goolsby J.A."/>
            <person name="Tidwell J."/>
            <person name="Bellgard S.E."/>
            <person name="Bellgard M.I."/>
        </authorList>
    </citation>
    <scope>NUCLEOTIDE SEQUENCE</scope>
    <source>
        <tissue evidence="2">Shoot tissue taken approximately 20 cm above the soil surface</tissue>
    </source>
</reference>
<dbReference type="AlphaFoldDB" id="A0A0A8XZT8"/>
<sequence>MHTTETQLLHMSTHALNGTPDELTFSQSRLPLHTSPARSRATPAPVTPPRIQRARAAQGTRGFLLPPSCRSIGRHASSLPRHSGLQRCRRCHSSGKGGWAPG</sequence>
<protein>
    <submittedName>
        <fullName evidence="2">Uncharacterized protein</fullName>
    </submittedName>
</protein>